<feature type="transmembrane region" description="Helical" evidence="6">
    <location>
        <begin position="20"/>
        <end position="40"/>
    </location>
</feature>
<evidence type="ECO:0000313" key="9">
    <source>
        <dbReference type="Proteomes" id="UP000095300"/>
    </source>
</evidence>
<evidence type="ECO:0000256" key="1">
    <source>
        <dbReference type="ARBA" id="ARBA00023157"/>
    </source>
</evidence>
<name>A0A1I8PGS5_STOCA</name>
<dbReference type="PROSITE" id="PS00135">
    <property type="entry name" value="TRYPSIN_SER"/>
    <property type="match status" value="1"/>
</dbReference>
<keyword evidence="3" id="KW-0645">Protease</keyword>
<dbReference type="PROSITE" id="PS00134">
    <property type="entry name" value="TRYPSIN_HIS"/>
    <property type="match status" value="1"/>
</dbReference>
<keyword evidence="4" id="KW-0175">Coiled coil</keyword>
<dbReference type="InterPro" id="IPR009003">
    <property type="entry name" value="Peptidase_S1_PA"/>
</dbReference>
<dbReference type="EnsemblMetazoa" id="SCAU007954-RA">
    <property type="protein sequence ID" value="SCAU007954-PA"/>
    <property type="gene ID" value="SCAU007954"/>
</dbReference>
<feature type="coiled-coil region" evidence="4">
    <location>
        <begin position="170"/>
        <end position="228"/>
    </location>
</feature>
<dbReference type="InterPro" id="IPR002172">
    <property type="entry name" value="LDrepeatLR_classA_rpt"/>
</dbReference>
<keyword evidence="6" id="KW-0472">Membrane</keyword>
<keyword evidence="3" id="KW-0720">Serine protease</keyword>
<dbReference type="CDD" id="cd00112">
    <property type="entry name" value="LDLa"/>
    <property type="match status" value="8"/>
</dbReference>
<dbReference type="FunFam" id="2.40.10.10:FF:000111">
    <property type="entry name" value="Blast:Serine protease nudel"/>
    <property type="match status" value="1"/>
</dbReference>
<keyword evidence="1 2" id="KW-1015">Disulfide bond</keyword>
<dbReference type="InterPro" id="IPR036055">
    <property type="entry name" value="LDL_receptor-like_sf"/>
</dbReference>
<keyword evidence="6" id="KW-1133">Transmembrane helix</keyword>
<feature type="disulfide bond" evidence="2">
    <location>
        <begin position="1111"/>
        <end position="1126"/>
    </location>
</feature>
<accession>A0A1I8PGS5</accession>
<dbReference type="Gene3D" id="4.10.400.10">
    <property type="entry name" value="Low-density Lipoprotein Receptor"/>
    <property type="match status" value="5"/>
</dbReference>
<feature type="compositionally biased region" description="Low complexity" evidence="5">
    <location>
        <begin position="931"/>
        <end position="940"/>
    </location>
</feature>
<evidence type="ECO:0000256" key="5">
    <source>
        <dbReference type="SAM" id="MobiDB-lite"/>
    </source>
</evidence>
<dbReference type="PANTHER" id="PTHR24258:SF116">
    <property type="entry name" value="FI16631P1-RELATED"/>
    <property type="match status" value="1"/>
</dbReference>
<evidence type="ECO:0000256" key="4">
    <source>
        <dbReference type="SAM" id="Coils"/>
    </source>
</evidence>
<feature type="compositionally biased region" description="Polar residues" evidence="5">
    <location>
        <begin position="919"/>
        <end position="930"/>
    </location>
</feature>
<feature type="disulfide bond" evidence="2">
    <location>
        <begin position="1542"/>
        <end position="1557"/>
    </location>
</feature>
<feature type="region of interest" description="Disordered" evidence="5">
    <location>
        <begin position="773"/>
        <end position="810"/>
    </location>
</feature>
<feature type="compositionally biased region" description="Low complexity" evidence="5">
    <location>
        <begin position="780"/>
        <end position="794"/>
    </location>
</feature>
<feature type="disulfide bond" evidence="2">
    <location>
        <begin position="2407"/>
        <end position="2425"/>
    </location>
</feature>
<feature type="region of interest" description="Disordered" evidence="5">
    <location>
        <begin position="917"/>
        <end position="940"/>
    </location>
</feature>
<dbReference type="Pfam" id="PF00057">
    <property type="entry name" value="Ldl_recept_a"/>
    <property type="match status" value="1"/>
</dbReference>
<dbReference type="STRING" id="35570.A0A1I8PGS5"/>
<organism evidence="8 9">
    <name type="scientific">Stomoxys calcitrans</name>
    <name type="common">Stable fly</name>
    <name type="synonym">Conops calcitrans</name>
    <dbReference type="NCBI Taxonomy" id="35570"/>
    <lineage>
        <taxon>Eukaryota</taxon>
        <taxon>Metazoa</taxon>
        <taxon>Ecdysozoa</taxon>
        <taxon>Arthropoda</taxon>
        <taxon>Hexapoda</taxon>
        <taxon>Insecta</taxon>
        <taxon>Pterygota</taxon>
        <taxon>Neoptera</taxon>
        <taxon>Endopterygota</taxon>
        <taxon>Diptera</taxon>
        <taxon>Brachycera</taxon>
        <taxon>Muscomorpha</taxon>
        <taxon>Muscoidea</taxon>
        <taxon>Muscidae</taxon>
        <taxon>Stomoxys</taxon>
    </lineage>
</organism>
<feature type="disulfide bond" evidence="2">
    <location>
        <begin position="1890"/>
        <end position="1905"/>
    </location>
</feature>
<feature type="region of interest" description="Disordered" evidence="5">
    <location>
        <begin position="498"/>
        <end position="517"/>
    </location>
</feature>
<gene>
    <name evidence="8" type="primary">106092275</name>
</gene>
<dbReference type="SUPFAM" id="SSF57424">
    <property type="entry name" value="LDL receptor-like module"/>
    <property type="match status" value="6"/>
</dbReference>
<feature type="region of interest" description="Disordered" evidence="5">
    <location>
        <begin position="123"/>
        <end position="145"/>
    </location>
</feature>
<feature type="domain" description="Peptidase S1" evidence="7">
    <location>
        <begin position="2117"/>
        <end position="2540"/>
    </location>
</feature>
<evidence type="ECO:0000259" key="7">
    <source>
        <dbReference type="PROSITE" id="PS50240"/>
    </source>
</evidence>
<dbReference type="PRINTS" id="PR00261">
    <property type="entry name" value="LDLRECEPTOR"/>
</dbReference>
<dbReference type="GO" id="GO:0004252">
    <property type="term" value="F:serine-type endopeptidase activity"/>
    <property type="evidence" value="ECO:0007669"/>
    <property type="project" value="InterPro"/>
</dbReference>
<dbReference type="Pfam" id="PF00089">
    <property type="entry name" value="Trypsin"/>
    <property type="match status" value="1"/>
</dbReference>
<feature type="region of interest" description="Disordered" evidence="5">
    <location>
        <begin position="523"/>
        <end position="542"/>
    </location>
</feature>
<dbReference type="SMART" id="SM00192">
    <property type="entry name" value="LDLa"/>
    <property type="match status" value="8"/>
</dbReference>
<feature type="domain" description="Peptidase S1" evidence="7">
    <location>
        <begin position="1272"/>
        <end position="1510"/>
    </location>
</feature>
<dbReference type="PROSITE" id="PS01209">
    <property type="entry name" value="LDLRA_1"/>
    <property type="match status" value="1"/>
</dbReference>
<dbReference type="Gene3D" id="2.40.128.620">
    <property type="match status" value="1"/>
</dbReference>
<feature type="region of interest" description="Disordered" evidence="5">
    <location>
        <begin position="233"/>
        <end position="279"/>
    </location>
</feature>
<dbReference type="Proteomes" id="UP000095300">
    <property type="component" value="Unassembled WGS sequence"/>
</dbReference>
<dbReference type="OrthoDB" id="10016557at2759"/>
<keyword evidence="6" id="KW-0812">Transmembrane</keyword>
<dbReference type="InterPro" id="IPR023415">
    <property type="entry name" value="LDLR_class-A_CS"/>
</dbReference>
<keyword evidence="3" id="KW-0378">Hydrolase</keyword>
<feature type="disulfide bond" evidence="2">
    <location>
        <begin position="1852"/>
        <end position="1867"/>
    </location>
</feature>
<dbReference type="InterPro" id="IPR015420">
    <property type="entry name" value="Peptidase_S1A_nudel"/>
</dbReference>
<dbReference type="InterPro" id="IPR043504">
    <property type="entry name" value="Peptidase_S1_PA_chymotrypsin"/>
</dbReference>
<dbReference type="SUPFAM" id="SSF50494">
    <property type="entry name" value="Trypsin-like serine proteases"/>
    <property type="match status" value="2"/>
</dbReference>
<evidence type="ECO:0000256" key="3">
    <source>
        <dbReference type="RuleBase" id="RU363034"/>
    </source>
</evidence>
<evidence type="ECO:0000313" key="8">
    <source>
        <dbReference type="EnsemblMetazoa" id="SCAU007954-PA"/>
    </source>
</evidence>
<dbReference type="VEuPathDB" id="VectorBase:SCAU007954"/>
<protein>
    <recommendedName>
        <fullName evidence="7">Peptidase S1 domain-containing protein</fullName>
    </recommendedName>
</protein>
<feature type="compositionally biased region" description="Polar residues" evidence="5">
    <location>
        <begin position="502"/>
        <end position="514"/>
    </location>
</feature>
<sequence>TDSLPNRSSWKCKRMTKSKVVALSVIVLLMLLTSIVYHGIALDRMDKIRQIVLLNVKHEDFKNPVSASFHSQSHGSRIDDNMPLKNGGLLQNYVPMESKYNAKLDVLHKRLHFRRHRRGLIGAKNKTSPGLKPTKDVPSMETPSEINSLDPIQVEQESLDLQSLYSKVRNKRTKLAISKLETEYKRCKKEARGNNDCMVAFMKMYNLAKEINDKMEKMKAIFNESEQLMIDKSSDDSHELKEHKEKEKKIKLSKSTKSTESPLGSDESKEKSDKYTTQSSVGVSVNQSIYMSTSKEPNDIEGLALITNVTQTLAPEAVMGELTTPSASLIQGTTVEQTPWTTATKSSEMDVEQTNDGDSIERNTTIKRTKIKPIQISWILDGHDGLAPEEDEFALLPELVTLASTTVTTSAFTTDEAAVSQKEAVAVNSTPTQTTTTIDAGGFQTVLTTKISESFDQTSLEWEKSITTDMDTTVTEKFNPVAKGDEIEKISWIVDSQDNEENTTITGNQFNDNPVTEPMSLEIDQSTTTNPSSADTLSSEPVTDIASTTLEDKVRKLQFDWILDGEELPDETTVESSTYLQTSNETTQVPLNLTTVQYPTKLKPIKYSWIIDSDANSAEASNATKNFRSNETLAGSPCNPLLNDSSEEQICGLLARKEQEESGAHYEHPLDNPSSLENMLETFERKPMVTTESYNTTKVTTATTTIADNSDRLEWEKKFQQAAIMSNHEEILDTFGEMDYKTVAKFGPKLNPANPNNFAADNQFMTLCERMAKRMRDKSSSGQQQQQQQQPQSQAESETDPETYTQSSVQFTSRGPVAGFPITGETMKASAQFMFNPSFGMPSIPVCFYVSPSNVRMVNQVPLWTPSIYGLQGGFGGSSGGVIGGGGGQGGIFFVPQNFGTTANFFGHSAGSAGGAQSNIPNIFSKNASPQKQQQQQLQQQHQQKQLFCTYVNNHGNTGNQGGSGPANTVSAMGFSNANFKMRTDHKSLQSDIIYASYADLPNHLGHEDHFKCTNRGDVACYGGNECISEEAWCNGSVDCSDGSDEGACTCRQRLPEDRICDGYPDCPIGEDERGCFGCDEFMYSCYETPEEYEMNNRSKVSMCYSLLEKCDGFQNCLNGRDERDCSIVVNDVTHHMSHSVSSSEGFLYRNHRGEWYPVCNNGDKWALEACQNEGGLSGAPELSFKALSLPGPFIEPSRIGSAHFPQSCNKRNSADAIEEHVAYVKCSPAQCGVVKVESVDLATTMPKRLAKLQLRANNQTKRETENDNARIVGGSHSRPLEWPFVVALYRNGNFHCGGTIYSELWIISAAHCVINFQNYYYEVRAGLLRRTSFSMATQIQPVSHIIVHQAYERRSMRNDLSLLRMSQPLQYNRWVKPICLPDVHRTTAGEDWIWGPRENALCTVVGWGAVREKGPGSDSLRQVTIPIRKGCTDKEDQEAEDICAGDEEGGRDACQGDSGGPLFCQSVSSPQEWYLAGVVSHGNGCARPKEFGVYTRVALFLDWIEMAMRPEFLPQVHPQKVCPGYVCVWGGKRCISQRKRCDRIVDCLGGEDEVGCFYNFIPQAGSARESTTESDYHPESLESAELNNVRAPEDESEIIMGVSTTESLGGITSLASDDTTEKIIANTEASELEIRTDDTTTTVDVTTGPFLDNTEASTIVPASTTIDVNSDSTESTTIIPTSVDDFEKFQSLAMELLETMSTTDVVVGNSTTESASTLKTEDTSTDVAAFTEEGTTVGIQFDISSSSPKQMLSASLTTTEIPLRVSVFTEAPATAAKTTLTTDFPFAIDSSTPNSTVLPQKIAHKFICLRMPQIIDMSHRCDRFVDCEDGSDEEGCSCRDYLKGQLSVLICDGKPDCEDLTDEDDCDQCKPEEFLCPLSKECIPLAKRCDDTVHCKFKEDEKDCFALSNGKVIHLDAHRQPILNSAGIFSRNTNGVWRIVCSYETSFAEHNAKTAGEVCSLLGFRGYRFYNTTKPVTYDRVVPISPEMKMSPKINDEIQLTLSDGNHGSRVKNIFSSSTKRREMRIEQSNDACLGLYVECVAKSNKTEPMRTLSAGLSKPALNGIAAQSLKPSIGTHHRPNVFVPPEVPTVVVNKKDEIMDRLDKLIDSKKNLSMLIDQQLHEAIEELHWPWLVDIYANGRLWCLGVLMDKHWVMVHESCNFAIRLNLDYVSALFGGGKSKVNAHKSNHEEIRRIDCMEVVPNSDVIMLHLARPVRFSHFILPTFVPEGPFLNEKQECIAVLHENESGRIKTVSLAEEKDADICRAKSMSCYRLIEKMPSVKLLRESEVSSEDLINVSEEIVLRDNEDATENQAISVFTSCSQFGSRQANASGIEPIDQGISVCRNNDSGWYPNAMFSYNNTNCYSFKQSFSIRTLEDAYKGIQDVIDNSQCKFPFEEPFCSTHRCPLGLCLNSTQICDGKSDCHDGSDEHPDKCKLLRSATDPSKICDGIRNCWDKSDESPVLCNCTTDRYPCGPFGQECIPREFVCDKEPDCPNGEDERYCFGLEQPIAQKQQAQHPSHNIQSPQYGQVIEQSYGVWHTKCFPKSSPPNVTEVRQICSKLGYNPYLQPSYRLIDDSRNEVIDTREAPDQRGRSFSNASIADLYRPSTKAVIANKMSPLLLNDDLILFVKPSRPIAELERLNSSESEECLRLEIKCS</sequence>
<dbReference type="InterPro" id="IPR018114">
    <property type="entry name" value="TRYPSIN_HIS"/>
</dbReference>
<keyword evidence="9" id="KW-1185">Reference proteome</keyword>
<dbReference type="Gene3D" id="2.40.10.10">
    <property type="entry name" value="Trypsin-like serine proteases"/>
    <property type="match status" value="3"/>
</dbReference>
<dbReference type="InterPro" id="IPR033116">
    <property type="entry name" value="TRYPSIN_SER"/>
</dbReference>
<comment type="caution">
    <text evidence="2">Lacks conserved residue(s) required for the propagation of feature annotation.</text>
</comment>
<feature type="compositionally biased region" description="Basic and acidic residues" evidence="5">
    <location>
        <begin position="233"/>
        <end position="250"/>
    </location>
</feature>
<feature type="disulfide bond" evidence="2">
    <location>
        <begin position="1034"/>
        <end position="1049"/>
    </location>
</feature>
<reference evidence="8" key="1">
    <citation type="submission" date="2020-05" db="UniProtKB">
        <authorList>
            <consortium name="EnsemblMetazoa"/>
        </authorList>
    </citation>
    <scope>IDENTIFICATION</scope>
    <source>
        <strain evidence="8">USDA</strain>
    </source>
</reference>
<evidence type="ECO:0000256" key="2">
    <source>
        <dbReference type="PROSITE-ProRule" id="PRU00124"/>
    </source>
</evidence>
<feature type="disulfide bond" evidence="2">
    <location>
        <begin position="2489"/>
        <end position="2504"/>
    </location>
</feature>
<dbReference type="SMART" id="SM00020">
    <property type="entry name" value="Tryp_SPc"/>
    <property type="match status" value="1"/>
</dbReference>
<dbReference type="PROSITE" id="PS50068">
    <property type="entry name" value="LDLRA_2"/>
    <property type="match status" value="7"/>
</dbReference>
<feature type="disulfide bond" evidence="2">
    <location>
        <begin position="1523"/>
        <end position="1535"/>
    </location>
</feature>
<dbReference type="CDD" id="cd00190">
    <property type="entry name" value="Tryp_SPc"/>
    <property type="match status" value="1"/>
</dbReference>
<dbReference type="InterPro" id="IPR001254">
    <property type="entry name" value="Trypsin_dom"/>
</dbReference>
<proteinExistence type="predicted"/>
<dbReference type="PROSITE" id="PS50240">
    <property type="entry name" value="TRYPSIN_DOM"/>
    <property type="match status" value="2"/>
</dbReference>
<dbReference type="Pfam" id="PF09342">
    <property type="entry name" value="DUF1986"/>
    <property type="match status" value="1"/>
</dbReference>
<dbReference type="PANTHER" id="PTHR24258">
    <property type="entry name" value="SERINE PROTEASE-RELATED"/>
    <property type="match status" value="1"/>
</dbReference>
<dbReference type="GO" id="GO:0006508">
    <property type="term" value="P:proteolysis"/>
    <property type="evidence" value="ECO:0007669"/>
    <property type="project" value="UniProtKB-KW"/>
</dbReference>
<evidence type="ECO:0000256" key="6">
    <source>
        <dbReference type="SAM" id="Phobius"/>
    </source>
</evidence>